<feature type="chain" id="PRO_5044796213" evidence="2">
    <location>
        <begin position="21"/>
        <end position="437"/>
    </location>
</feature>
<keyword evidence="1" id="KW-1133">Transmembrane helix</keyword>
<comment type="caution">
    <text evidence="3">The sequence shown here is derived from an EMBL/GenBank/DDBJ whole genome shotgun (WGS) entry which is preliminary data.</text>
</comment>
<feature type="transmembrane region" description="Helical" evidence="1">
    <location>
        <begin position="159"/>
        <end position="178"/>
    </location>
</feature>
<accession>A0ABD3Q0H8</accession>
<dbReference type="InterPro" id="IPR009577">
    <property type="entry name" value="Sm_multidrug_ex"/>
</dbReference>
<evidence type="ECO:0000256" key="2">
    <source>
        <dbReference type="SAM" id="SignalP"/>
    </source>
</evidence>
<feature type="transmembrane region" description="Helical" evidence="1">
    <location>
        <begin position="213"/>
        <end position="236"/>
    </location>
</feature>
<feature type="transmembrane region" description="Helical" evidence="1">
    <location>
        <begin position="242"/>
        <end position="264"/>
    </location>
</feature>
<keyword evidence="2" id="KW-0732">Signal</keyword>
<dbReference type="Pfam" id="PF06695">
    <property type="entry name" value="Sm_multidrug_ex"/>
    <property type="match status" value="1"/>
</dbReference>
<feature type="signal peptide" evidence="2">
    <location>
        <begin position="1"/>
        <end position="20"/>
    </location>
</feature>
<proteinExistence type="predicted"/>
<dbReference type="AlphaFoldDB" id="A0ABD3Q0H8"/>
<evidence type="ECO:0000313" key="4">
    <source>
        <dbReference type="Proteomes" id="UP001530315"/>
    </source>
</evidence>
<dbReference type="PANTHER" id="PTHR36007">
    <property type="entry name" value="TRANSPORT PROTEIN-RELATED"/>
    <property type="match status" value="1"/>
</dbReference>
<keyword evidence="1" id="KW-0472">Membrane</keyword>
<keyword evidence="4" id="KW-1185">Reference proteome</keyword>
<dbReference type="EMBL" id="JALLAZ020000494">
    <property type="protein sequence ID" value="KAL3793913.1"/>
    <property type="molecule type" value="Genomic_DNA"/>
</dbReference>
<name>A0ABD3Q0H8_9STRA</name>
<evidence type="ECO:0000256" key="1">
    <source>
        <dbReference type="SAM" id="Phobius"/>
    </source>
</evidence>
<reference evidence="3 4" key="1">
    <citation type="submission" date="2024-10" db="EMBL/GenBank/DDBJ databases">
        <title>Updated reference genomes for cyclostephanoid diatoms.</title>
        <authorList>
            <person name="Roberts W.R."/>
            <person name="Alverson A.J."/>
        </authorList>
    </citation>
    <scope>NUCLEOTIDE SEQUENCE [LARGE SCALE GENOMIC DNA]</scope>
    <source>
        <strain evidence="3 4">AJA276-08</strain>
    </source>
</reference>
<organism evidence="3 4">
    <name type="scientific">Stephanodiscus triporus</name>
    <dbReference type="NCBI Taxonomy" id="2934178"/>
    <lineage>
        <taxon>Eukaryota</taxon>
        <taxon>Sar</taxon>
        <taxon>Stramenopiles</taxon>
        <taxon>Ochrophyta</taxon>
        <taxon>Bacillariophyta</taxon>
        <taxon>Coscinodiscophyceae</taxon>
        <taxon>Thalassiosirophycidae</taxon>
        <taxon>Stephanodiscales</taxon>
        <taxon>Stephanodiscaceae</taxon>
        <taxon>Stephanodiscus</taxon>
    </lineage>
</organism>
<protein>
    <submittedName>
        <fullName evidence="3">Uncharacterized protein</fullName>
    </submittedName>
</protein>
<dbReference type="PANTHER" id="PTHR36007:SF2">
    <property type="entry name" value="TRANSPORT PROTEIN-RELATED"/>
    <property type="match status" value="1"/>
</dbReference>
<feature type="transmembrane region" description="Helical" evidence="1">
    <location>
        <begin position="119"/>
        <end position="139"/>
    </location>
</feature>
<keyword evidence="1" id="KW-0812">Transmembrane</keyword>
<dbReference type="Proteomes" id="UP001530315">
    <property type="component" value="Unassembled WGS sequence"/>
</dbReference>
<sequence>MARLSSLLVVAISTVFNVDAFGITSKSLQTRFDTGLIRSATLKSVPFDADVVATSLSELSPATKKHYKRSVLKSVAKHAFSAVAIASTITAISSPPAYAAKAVQETAEHLHVGQKIANYFRSFGIPDLAVLAIISAMPVVELRGAIPVGIWMGLPITQVLPVCVVGNMAPIIPILFLLRNDKLKKLMGPILSRAEKKSASLGVGSIQKQWASLAAFVGIPLPGTGAWTGAMGAFLLGMPTAVALSSIFTGVVAAGVIMTAITLAGKKGGIGALAVLALITGREFFASKEEGFYLAVAESYSLYQLELHLYEQDRHRYYCLALHWMDKGLNSVADAIFVGDSRALDAAEEKDSTPGDGRPTGFVGYLQRLQHKRHLAALGIAVADHGRNETAAAFAVACAWQSAVVGVAADPWLNIDSILHKDFPRKAHRWDGHRSYV</sequence>
<gene>
    <name evidence="3" type="ORF">ACHAW5_003040</name>
</gene>
<evidence type="ECO:0000313" key="3">
    <source>
        <dbReference type="EMBL" id="KAL3793913.1"/>
    </source>
</evidence>